<gene>
    <name evidence="2" type="ORF">ALO91_100296</name>
</gene>
<dbReference type="InterPro" id="IPR005835">
    <property type="entry name" value="NTP_transferase_dom"/>
</dbReference>
<dbReference type="PIRSF" id="PIRSF028162">
    <property type="entry name" value="BcbE_prd"/>
    <property type="match status" value="1"/>
</dbReference>
<dbReference type="Proteomes" id="UP000050297">
    <property type="component" value="Unassembled WGS sequence"/>
</dbReference>
<dbReference type="RefSeq" id="WP_004407886.1">
    <property type="nucleotide sequence ID" value="NZ_LGAR01000173.1"/>
</dbReference>
<proteinExistence type="predicted"/>
<dbReference type="InterPro" id="IPR016873">
    <property type="entry name" value="Caps_polysacc_synth_BcbE_prd"/>
</dbReference>
<organism evidence="2 3">
    <name type="scientific">Pseudomonas syringae pv. aceris</name>
    <dbReference type="NCBI Taxonomy" id="199198"/>
    <lineage>
        <taxon>Bacteria</taxon>
        <taxon>Pseudomonadati</taxon>
        <taxon>Pseudomonadota</taxon>
        <taxon>Gammaproteobacteria</taxon>
        <taxon>Pseudomonadales</taxon>
        <taxon>Pseudomonadaceae</taxon>
        <taxon>Pseudomonas</taxon>
        <taxon>Pseudomonas syringae</taxon>
    </lineage>
</organism>
<comment type="caution">
    <text evidence="2">The sequence shown here is derived from an EMBL/GenBank/DDBJ whole genome shotgun (WGS) entry which is preliminary data.</text>
</comment>
<dbReference type="AlphaFoldDB" id="A0A0L8IJG3"/>
<protein>
    <submittedName>
        <fullName evidence="2">Nucleoside-diphosphate-sugar pyrophosphorylase</fullName>
    </submittedName>
</protein>
<evidence type="ECO:0000259" key="1">
    <source>
        <dbReference type="Pfam" id="PF00483"/>
    </source>
</evidence>
<dbReference type="Pfam" id="PF00483">
    <property type="entry name" value="NTP_transferase"/>
    <property type="match status" value="1"/>
</dbReference>
<dbReference type="EMBL" id="LJPM01000521">
    <property type="protein sequence ID" value="KPW11637.1"/>
    <property type="molecule type" value="Genomic_DNA"/>
</dbReference>
<sequence>MSALNIILLTGRQSEALHDEGEYPHYLCEYNGKPLIHTLIDNCAVLQPRRMICTFSNHDIARLHLRNMVPQMHPSASVLAVHNITRGAACTALLASEDIDNDDELLILSVSDFLDIELQDVVRTFRQSHEDAGVVIFNSLHPRYSFARLDSDCRVIEAAEKNPISSNAIAGVYWFKSGSLFVSAAKEMIRKDARVNDNFYIAPALNELVLLQKRIGAYRIEPNQYRPLKTDSQLHAFEAGEMR</sequence>
<reference evidence="2 3" key="1">
    <citation type="submission" date="2015-09" db="EMBL/GenBank/DDBJ databases">
        <title>Genome announcement of multiple Pseudomonas syringae strains.</title>
        <authorList>
            <person name="Thakur S."/>
            <person name="Wang P.W."/>
            <person name="Gong Y."/>
            <person name="Weir B.S."/>
            <person name="Guttman D.S."/>
        </authorList>
    </citation>
    <scope>NUCLEOTIDE SEQUENCE [LARGE SCALE GENOMIC DNA]</scope>
    <source>
        <strain evidence="2 3">ICMP2802</strain>
    </source>
</reference>
<name>A0A0L8IJG3_PSESX</name>
<accession>A0A0L8IJG3</accession>
<dbReference type="PATRIC" id="fig|199198.4.peg.1422"/>
<feature type="domain" description="Nucleotidyl transferase" evidence="1">
    <location>
        <begin position="29"/>
        <end position="198"/>
    </location>
</feature>
<dbReference type="CDD" id="cd04183">
    <property type="entry name" value="GT2_BcE_like"/>
    <property type="match status" value="1"/>
</dbReference>
<evidence type="ECO:0000313" key="2">
    <source>
        <dbReference type="EMBL" id="KPW11637.1"/>
    </source>
</evidence>
<dbReference type="SUPFAM" id="SSF53448">
    <property type="entry name" value="Nucleotide-diphospho-sugar transferases"/>
    <property type="match status" value="1"/>
</dbReference>
<dbReference type="InterPro" id="IPR029044">
    <property type="entry name" value="Nucleotide-diphossugar_trans"/>
</dbReference>
<dbReference type="Gene3D" id="3.90.550.10">
    <property type="entry name" value="Spore Coat Polysaccharide Biosynthesis Protein SpsA, Chain A"/>
    <property type="match status" value="1"/>
</dbReference>
<evidence type="ECO:0000313" key="3">
    <source>
        <dbReference type="Proteomes" id="UP000050297"/>
    </source>
</evidence>